<gene>
    <name evidence="2" type="ORF">EH32_09325</name>
</gene>
<keyword evidence="3" id="KW-1185">Reference proteome</keyword>
<name>A0A074MN54_9SPHN</name>
<keyword evidence="1" id="KW-0472">Membrane</keyword>
<evidence type="ECO:0000256" key="1">
    <source>
        <dbReference type="SAM" id="Phobius"/>
    </source>
</evidence>
<organism evidence="2 3">
    <name type="scientific">Erythrobacter litoralis</name>
    <dbReference type="NCBI Taxonomy" id="39960"/>
    <lineage>
        <taxon>Bacteria</taxon>
        <taxon>Pseudomonadati</taxon>
        <taxon>Pseudomonadota</taxon>
        <taxon>Alphaproteobacteria</taxon>
        <taxon>Sphingomonadales</taxon>
        <taxon>Erythrobacteraceae</taxon>
        <taxon>Erythrobacter/Porphyrobacter group</taxon>
        <taxon>Erythrobacter</taxon>
    </lineage>
</organism>
<proteinExistence type="predicted"/>
<keyword evidence="1" id="KW-1133">Transmembrane helix</keyword>
<comment type="caution">
    <text evidence="2">The sequence shown here is derived from an EMBL/GenBank/DDBJ whole genome shotgun (WGS) entry which is preliminary data.</text>
</comment>
<dbReference type="Proteomes" id="UP000027866">
    <property type="component" value="Unassembled WGS sequence"/>
</dbReference>
<dbReference type="PATRIC" id="fig|39960.10.peg.3019"/>
<accession>A0A074MN54</accession>
<dbReference type="KEGG" id="elq:Ga0102493_11767"/>
<keyword evidence="1" id="KW-0812">Transmembrane</keyword>
<evidence type="ECO:0008006" key="4">
    <source>
        <dbReference type="Google" id="ProtNLM"/>
    </source>
</evidence>
<evidence type="ECO:0000313" key="2">
    <source>
        <dbReference type="EMBL" id="KEO96421.1"/>
    </source>
</evidence>
<sequence length="85" mass="8495">MALLVLIVLGTTLGWLSSIIARTEEPGEILRQAAAGLLVALISGLLVNGGVVLGGLSLVALGVALAATVGALVLYHAVIRRQVGA</sequence>
<dbReference type="AlphaFoldDB" id="A0A074MN54"/>
<feature type="transmembrane region" description="Helical" evidence="1">
    <location>
        <begin position="45"/>
        <end position="75"/>
    </location>
</feature>
<evidence type="ECO:0000313" key="3">
    <source>
        <dbReference type="Proteomes" id="UP000027866"/>
    </source>
</evidence>
<reference evidence="2 3" key="1">
    <citation type="submission" date="2014-04" db="EMBL/GenBank/DDBJ databases">
        <title>A comprehensive comparison of genomes of Erythrobacter spp. Strains.</title>
        <authorList>
            <person name="Zheng Q."/>
        </authorList>
    </citation>
    <scope>NUCLEOTIDE SEQUENCE [LARGE SCALE GENOMIC DNA]</scope>
    <source>
        <strain evidence="2 3">DSM 8509</strain>
    </source>
</reference>
<dbReference type="EMBL" id="JMIX01000005">
    <property type="protein sequence ID" value="KEO96421.1"/>
    <property type="molecule type" value="Genomic_DNA"/>
</dbReference>
<protein>
    <recommendedName>
        <fullName evidence="4">GlsB/YeaQ/YmgE family stress response membrane protein</fullName>
    </recommendedName>
</protein>